<dbReference type="Proteomes" id="UP000283433">
    <property type="component" value="Unassembled WGS sequence"/>
</dbReference>
<protein>
    <submittedName>
        <fullName evidence="1">Uncharacterized protein</fullName>
    </submittedName>
</protein>
<sequence>MKKLKIFERQVAMSSFQEDNVMDAMTAHINQAIALWVQKENIKSYEVINSQLTAMNMYEIGFSRFTPCMVLSVHLVY</sequence>
<dbReference type="EMBL" id="MBTA01000002">
    <property type="protein sequence ID" value="RKD19631.1"/>
    <property type="molecule type" value="Genomic_DNA"/>
</dbReference>
<gene>
    <name evidence="1" type="ORF">BCY91_13690</name>
</gene>
<evidence type="ECO:0000313" key="2">
    <source>
        <dbReference type="Proteomes" id="UP000283433"/>
    </source>
</evidence>
<accession>A0A419SAZ9</accession>
<reference evidence="1 2" key="1">
    <citation type="submission" date="2016-07" db="EMBL/GenBank/DDBJ databases">
        <title>Genome of Pelobium manganitolerans.</title>
        <authorList>
            <person name="Wu S."/>
            <person name="Wang G."/>
        </authorList>
    </citation>
    <scope>NUCLEOTIDE SEQUENCE [LARGE SCALE GENOMIC DNA]</scope>
    <source>
        <strain evidence="1 2">YS-25</strain>
    </source>
</reference>
<name>A0A419SAZ9_9SPHI</name>
<comment type="caution">
    <text evidence="1">The sequence shown here is derived from an EMBL/GenBank/DDBJ whole genome shotgun (WGS) entry which is preliminary data.</text>
</comment>
<organism evidence="1 2">
    <name type="scientific">Pelobium manganitolerans</name>
    <dbReference type="NCBI Taxonomy" id="1842495"/>
    <lineage>
        <taxon>Bacteria</taxon>
        <taxon>Pseudomonadati</taxon>
        <taxon>Bacteroidota</taxon>
        <taxon>Sphingobacteriia</taxon>
        <taxon>Sphingobacteriales</taxon>
        <taxon>Sphingobacteriaceae</taxon>
        <taxon>Pelobium</taxon>
    </lineage>
</organism>
<dbReference type="AlphaFoldDB" id="A0A419SAZ9"/>
<keyword evidence="2" id="KW-1185">Reference proteome</keyword>
<dbReference type="RefSeq" id="WP_120180568.1">
    <property type="nucleotide sequence ID" value="NZ_MBTA01000002.1"/>
</dbReference>
<evidence type="ECO:0000313" key="1">
    <source>
        <dbReference type="EMBL" id="RKD19631.1"/>
    </source>
</evidence>
<proteinExistence type="predicted"/>